<gene>
    <name evidence="2" type="ORF">BLNAU_18592</name>
</gene>
<dbReference type="Proteomes" id="UP001281761">
    <property type="component" value="Unassembled WGS sequence"/>
</dbReference>
<keyword evidence="1" id="KW-0732">Signal</keyword>
<feature type="signal peptide" evidence="1">
    <location>
        <begin position="1"/>
        <end position="19"/>
    </location>
</feature>
<name>A0ABQ9X3Z0_9EUKA</name>
<proteinExistence type="predicted"/>
<reference evidence="2 3" key="1">
    <citation type="journal article" date="2022" name="bioRxiv">
        <title>Genomics of Preaxostyla Flagellates Illuminates Evolutionary Transitions and the Path Towards Mitochondrial Loss.</title>
        <authorList>
            <person name="Novak L.V.F."/>
            <person name="Treitli S.C."/>
            <person name="Pyrih J."/>
            <person name="Halakuc P."/>
            <person name="Pipaliya S.V."/>
            <person name="Vacek V."/>
            <person name="Brzon O."/>
            <person name="Soukal P."/>
            <person name="Eme L."/>
            <person name="Dacks J.B."/>
            <person name="Karnkowska A."/>
            <person name="Elias M."/>
            <person name="Hampl V."/>
        </authorList>
    </citation>
    <scope>NUCLEOTIDE SEQUENCE [LARGE SCALE GENOMIC DNA]</scope>
    <source>
        <strain evidence="2">NAU3</strain>
        <tissue evidence="2">Gut</tissue>
    </source>
</reference>
<feature type="chain" id="PRO_5046732670" evidence="1">
    <location>
        <begin position="20"/>
        <end position="500"/>
    </location>
</feature>
<dbReference type="EMBL" id="JARBJD010000227">
    <property type="protein sequence ID" value="KAK2946487.1"/>
    <property type="molecule type" value="Genomic_DNA"/>
</dbReference>
<evidence type="ECO:0000256" key="1">
    <source>
        <dbReference type="SAM" id="SignalP"/>
    </source>
</evidence>
<comment type="caution">
    <text evidence="2">The sequence shown here is derived from an EMBL/GenBank/DDBJ whole genome shotgun (WGS) entry which is preliminary data.</text>
</comment>
<keyword evidence="3" id="KW-1185">Reference proteome</keyword>
<sequence>MVSLTYLLFHIITIVLTHATQEGHHQSLNALLDEFSRTSYQQNSNTIEVIRLPKGIFSSHDSSVNSVMLNIEGINTQIQFSKPSSTDRNNSSNNPECHGSNTPTLSTLFKIHNSTVCMACLSLMCEDSEARVATVSSSSLTVSNSEIHSNGANSPFVMLGGVFDGQPQYSGSSLHVSKCRHISSSLVSLAPLTEISRKSQQYFHNGEPLITYQEIQVGKEMTVAASELSIGDSCLTFGTGPLIGFGSRKHSTERGGEQAVLPRKVSTLLSKSQIVNTTSNPSALIDDEAERMELTQRVTSSRVHLSTNHLYGTACVDVNANVMGSLLSLNSSFSSCLTNTPTHLSQHYTTHQGPTEPAVFVKLCTFKDCSSTEGYPALHVQKTGSLIVEECSFKTCRGAPQYSSGGAIFFQSLTGVPFIAMSSSFVGCSADSGGSLRLYCSSQVLINCIFIDSQSMTHGGCICSDIWDAASTSSSITNCHFENCRTTDPDPEHISCGGAL</sequence>
<protein>
    <submittedName>
        <fullName evidence="2">Uncharacterized protein</fullName>
    </submittedName>
</protein>
<dbReference type="SUPFAM" id="SSF51126">
    <property type="entry name" value="Pectin lyase-like"/>
    <property type="match status" value="1"/>
</dbReference>
<evidence type="ECO:0000313" key="2">
    <source>
        <dbReference type="EMBL" id="KAK2946487.1"/>
    </source>
</evidence>
<accession>A0ABQ9X3Z0</accession>
<dbReference type="InterPro" id="IPR011050">
    <property type="entry name" value="Pectin_lyase_fold/virulence"/>
</dbReference>
<organism evidence="2 3">
    <name type="scientific">Blattamonas nauphoetae</name>
    <dbReference type="NCBI Taxonomy" id="2049346"/>
    <lineage>
        <taxon>Eukaryota</taxon>
        <taxon>Metamonada</taxon>
        <taxon>Preaxostyla</taxon>
        <taxon>Oxymonadida</taxon>
        <taxon>Blattamonas</taxon>
    </lineage>
</organism>
<evidence type="ECO:0000313" key="3">
    <source>
        <dbReference type="Proteomes" id="UP001281761"/>
    </source>
</evidence>